<accession>A0A6S7I9K3</accession>
<reference evidence="2" key="1">
    <citation type="submission" date="2020-04" db="EMBL/GenBank/DDBJ databases">
        <authorList>
            <person name="Alioto T."/>
            <person name="Alioto T."/>
            <person name="Gomez Garrido J."/>
        </authorList>
    </citation>
    <scope>NUCLEOTIDE SEQUENCE</scope>
    <source>
        <strain evidence="2">A484AB</strain>
    </source>
</reference>
<organism evidence="2 3">
    <name type="scientific">Paramuricea clavata</name>
    <name type="common">Red gorgonian</name>
    <name type="synonym">Violescent sea-whip</name>
    <dbReference type="NCBI Taxonomy" id="317549"/>
    <lineage>
        <taxon>Eukaryota</taxon>
        <taxon>Metazoa</taxon>
        <taxon>Cnidaria</taxon>
        <taxon>Anthozoa</taxon>
        <taxon>Octocorallia</taxon>
        <taxon>Malacalcyonacea</taxon>
        <taxon>Plexauridae</taxon>
        <taxon>Paramuricea</taxon>
    </lineage>
</organism>
<feature type="region of interest" description="Disordered" evidence="1">
    <location>
        <begin position="1"/>
        <end position="96"/>
    </location>
</feature>
<feature type="compositionally biased region" description="Polar residues" evidence="1">
    <location>
        <begin position="41"/>
        <end position="51"/>
    </location>
</feature>
<name>A0A6S7I9K3_PARCT</name>
<dbReference type="Proteomes" id="UP001152795">
    <property type="component" value="Unassembled WGS sequence"/>
</dbReference>
<gene>
    <name evidence="2" type="ORF">PACLA_8A056002</name>
</gene>
<evidence type="ECO:0000313" key="3">
    <source>
        <dbReference type="Proteomes" id="UP001152795"/>
    </source>
</evidence>
<keyword evidence="3" id="KW-1185">Reference proteome</keyword>
<sequence>MADDYENAFDPSLKKKKKKVRKIVDLDGSEEPVETAKSEEPSVNENTSVNEDTNKENEAVQDSQDKDVDDDMNFDDFSSMKKKKKKKKKKGFEDGQENTEGFYSIWVFFYRKECLKVGQNRVQCITTRQTWDVIRFSFHK</sequence>
<evidence type="ECO:0000256" key="1">
    <source>
        <dbReference type="SAM" id="MobiDB-lite"/>
    </source>
</evidence>
<proteinExistence type="predicted"/>
<feature type="compositionally biased region" description="Basic and acidic residues" evidence="1">
    <location>
        <begin position="52"/>
        <end position="66"/>
    </location>
</feature>
<protein>
    <submittedName>
        <fullName evidence="2">Uncharacterized protein</fullName>
    </submittedName>
</protein>
<evidence type="ECO:0000313" key="2">
    <source>
        <dbReference type="EMBL" id="CAB4013563.1"/>
    </source>
</evidence>
<dbReference type="EMBL" id="CACRXK020007929">
    <property type="protein sequence ID" value="CAB4013563.1"/>
    <property type="molecule type" value="Genomic_DNA"/>
</dbReference>
<comment type="caution">
    <text evidence="2">The sequence shown here is derived from an EMBL/GenBank/DDBJ whole genome shotgun (WGS) entry which is preliminary data.</text>
</comment>
<feature type="compositionally biased region" description="Basic residues" evidence="1">
    <location>
        <begin position="80"/>
        <end position="90"/>
    </location>
</feature>
<dbReference type="AlphaFoldDB" id="A0A6S7I9K3"/>